<dbReference type="Proteomes" id="UP000832097">
    <property type="component" value="Chromosome"/>
</dbReference>
<evidence type="ECO:0000313" key="1">
    <source>
        <dbReference type="EMBL" id="UOE45499.1"/>
    </source>
</evidence>
<proteinExistence type="predicted"/>
<sequence>MPSDDLRDRIARVLADQLDVTHVDINRPPWIVTIWGMADAILPLVEEAVREERERCATIADSFKSPYAHPDDLTDVQYGETATAAAIAFAIRTPEPTKEGS</sequence>
<dbReference type="RefSeq" id="WP_243558098.1">
    <property type="nucleotide sequence ID" value="NZ_CP094528.1"/>
</dbReference>
<dbReference type="EMBL" id="CP094528">
    <property type="protein sequence ID" value="UOE45499.1"/>
    <property type="molecule type" value="Genomic_DNA"/>
</dbReference>
<gene>
    <name evidence="1" type="ORF">MTO99_07005</name>
</gene>
<reference evidence="1 2" key="1">
    <citation type="submission" date="2022-03" db="EMBL/GenBank/DDBJ databases">
        <title>Mucilaginibacter sp. isolated from the gut of Protaetia brevitarsis seulensis larvae.</title>
        <authorList>
            <person name="Won M."/>
            <person name="Kim S.-J."/>
            <person name="Kwon S.-W."/>
        </authorList>
    </citation>
    <scope>NUCLEOTIDE SEQUENCE [LARGE SCALE GENOMIC DNA]</scope>
    <source>
        <strain evidence="1 2">CFWR-12</strain>
    </source>
</reference>
<protein>
    <submittedName>
        <fullName evidence="1">Uncharacterized protein</fullName>
    </submittedName>
</protein>
<name>A0ABY4C2E9_9MICO</name>
<evidence type="ECO:0000313" key="2">
    <source>
        <dbReference type="Proteomes" id="UP000832097"/>
    </source>
</evidence>
<accession>A0ABY4C2E9</accession>
<organism evidence="1 2">
    <name type="scientific">Agromyces larvae</name>
    <dbReference type="NCBI Taxonomy" id="2929802"/>
    <lineage>
        <taxon>Bacteria</taxon>
        <taxon>Bacillati</taxon>
        <taxon>Actinomycetota</taxon>
        <taxon>Actinomycetes</taxon>
        <taxon>Micrococcales</taxon>
        <taxon>Microbacteriaceae</taxon>
        <taxon>Agromyces</taxon>
    </lineage>
</organism>
<keyword evidence="2" id="KW-1185">Reference proteome</keyword>